<dbReference type="InterPro" id="IPR013155">
    <property type="entry name" value="M/V/L/I-tRNA-synth_anticd-bd"/>
</dbReference>
<comment type="similarity">
    <text evidence="1">Belongs to the class-I aminoacyl-tRNA synthetase family.</text>
</comment>
<dbReference type="GO" id="GO:0005739">
    <property type="term" value="C:mitochondrion"/>
    <property type="evidence" value="ECO:0007669"/>
    <property type="project" value="TreeGrafter"/>
</dbReference>
<evidence type="ECO:0000256" key="5">
    <source>
        <dbReference type="ARBA" id="ARBA00022840"/>
    </source>
</evidence>
<evidence type="ECO:0000256" key="1">
    <source>
        <dbReference type="ARBA" id="ARBA00005594"/>
    </source>
</evidence>
<dbReference type="FunFam" id="3.40.50.620:FF:000401">
    <property type="entry name" value="Isoleucyl-tRNA synthetase (Mitochondrial)"/>
    <property type="match status" value="1"/>
</dbReference>
<evidence type="ECO:0000313" key="11">
    <source>
        <dbReference type="EMBL" id="GMR34301.1"/>
    </source>
</evidence>
<accession>A0AAN4Z8B3</accession>
<organism evidence="11 12">
    <name type="scientific">Pristionchus mayeri</name>
    <dbReference type="NCBI Taxonomy" id="1317129"/>
    <lineage>
        <taxon>Eukaryota</taxon>
        <taxon>Metazoa</taxon>
        <taxon>Ecdysozoa</taxon>
        <taxon>Nematoda</taxon>
        <taxon>Chromadorea</taxon>
        <taxon>Rhabditida</taxon>
        <taxon>Rhabditina</taxon>
        <taxon>Diplogasteromorpha</taxon>
        <taxon>Diplogasteroidea</taxon>
        <taxon>Neodiplogasteridae</taxon>
        <taxon>Pristionchus</taxon>
    </lineage>
</organism>
<dbReference type="PANTHER" id="PTHR42765">
    <property type="entry name" value="SOLEUCYL-TRNA SYNTHETASE"/>
    <property type="match status" value="1"/>
</dbReference>
<evidence type="ECO:0000313" key="12">
    <source>
        <dbReference type="Proteomes" id="UP001328107"/>
    </source>
</evidence>
<dbReference type="PRINTS" id="PR00984">
    <property type="entry name" value="TRNASYNTHILE"/>
</dbReference>
<dbReference type="PANTHER" id="PTHR42765:SF1">
    <property type="entry name" value="ISOLEUCINE--TRNA LIGASE, MITOCHONDRIAL"/>
    <property type="match status" value="1"/>
</dbReference>
<dbReference type="EC" id="6.1.1.5" evidence="2"/>
<dbReference type="InterPro" id="IPR009080">
    <property type="entry name" value="tRNAsynth_Ia_anticodon-bd"/>
</dbReference>
<proteinExistence type="inferred from homology"/>
<dbReference type="SUPFAM" id="SSF47323">
    <property type="entry name" value="Anticodon-binding domain of a subclass of class I aminoacyl-tRNA synthetases"/>
    <property type="match status" value="1"/>
</dbReference>
<feature type="domain" description="Methionyl/Valyl/Leucyl/Isoleucyl-tRNA synthetase anticodon-binding" evidence="10">
    <location>
        <begin position="742"/>
        <end position="830"/>
    </location>
</feature>
<keyword evidence="12" id="KW-1185">Reference proteome</keyword>
<dbReference type="Proteomes" id="UP001328107">
    <property type="component" value="Unassembled WGS sequence"/>
</dbReference>
<protein>
    <recommendedName>
        <fullName evidence="2">isoleucine--tRNA ligase</fullName>
        <ecNumber evidence="2">6.1.1.5</ecNumber>
    </recommendedName>
    <alternativeName>
        <fullName evidence="8">Isoleucyl-tRNA synthetase</fullName>
    </alternativeName>
</protein>
<dbReference type="EMBL" id="BTRK01000002">
    <property type="protein sequence ID" value="GMR34301.1"/>
    <property type="molecule type" value="Genomic_DNA"/>
</dbReference>
<dbReference type="InterPro" id="IPR002301">
    <property type="entry name" value="Ile-tRNA-ligase"/>
</dbReference>
<dbReference type="Gene3D" id="1.10.730.20">
    <property type="match status" value="1"/>
</dbReference>
<dbReference type="GO" id="GO:0005524">
    <property type="term" value="F:ATP binding"/>
    <property type="evidence" value="ECO:0007669"/>
    <property type="project" value="UniProtKB-KW"/>
</dbReference>
<dbReference type="GO" id="GO:0004822">
    <property type="term" value="F:isoleucine-tRNA ligase activity"/>
    <property type="evidence" value="ECO:0007669"/>
    <property type="project" value="UniProtKB-EC"/>
</dbReference>
<dbReference type="SUPFAM" id="SSF50677">
    <property type="entry name" value="ValRS/IleRS/LeuRS editing domain"/>
    <property type="match status" value="1"/>
</dbReference>
<evidence type="ECO:0000256" key="3">
    <source>
        <dbReference type="ARBA" id="ARBA00022598"/>
    </source>
</evidence>
<dbReference type="Gene3D" id="3.40.50.620">
    <property type="entry name" value="HUPs"/>
    <property type="match status" value="2"/>
</dbReference>
<evidence type="ECO:0000256" key="6">
    <source>
        <dbReference type="ARBA" id="ARBA00022917"/>
    </source>
</evidence>
<evidence type="ECO:0000256" key="7">
    <source>
        <dbReference type="ARBA" id="ARBA00023146"/>
    </source>
</evidence>
<gene>
    <name evidence="11" type="ORF">PMAYCL1PPCAC_04496</name>
</gene>
<dbReference type="Pfam" id="PF08264">
    <property type="entry name" value="Anticodon_1"/>
    <property type="match status" value="1"/>
</dbReference>
<dbReference type="Gene3D" id="3.90.740.10">
    <property type="entry name" value="Valyl/Leucyl/Isoleucyl-tRNA synthetase, editing domain"/>
    <property type="match status" value="1"/>
</dbReference>
<evidence type="ECO:0000259" key="9">
    <source>
        <dbReference type="Pfam" id="PF00133"/>
    </source>
</evidence>
<keyword evidence="5" id="KW-0067">ATP-binding</keyword>
<feature type="domain" description="Aminoacyl-tRNA synthetase class Ia" evidence="9">
    <location>
        <begin position="76"/>
        <end position="688"/>
    </location>
</feature>
<dbReference type="GO" id="GO:0032543">
    <property type="term" value="P:mitochondrial translation"/>
    <property type="evidence" value="ECO:0007669"/>
    <property type="project" value="TreeGrafter"/>
</dbReference>
<dbReference type="GO" id="GO:0002161">
    <property type="term" value="F:aminoacyl-tRNA deacylase activity"/>
    <property type="evidence" value="ECO:0007669"/>
    <property type="project" value="InterPro"/>
</dbReference>
<dbReference type="InterPro" id="IPR002300">
    <property type="entry name" value="aa-tRNA-synth_Ia"/>
</dbReference>
<dbReference type="InterPro" id="IPR009008">
    <property type="entry name" value="Val/Leu/Ile-tRNA-synth_edit"/>
</dbReference>
<feature type="non-terminal residue" evidence="11">
    <location>
        <position position="971"/>
    </location>
</feature>
<keyword evidence="3" id="KW-0436">Ligase</keyword>
<evidence type="ECO:0000256" key="8">
    <source>
        <dbReference type="ARBA" id="ARBA00032665"/>
    </source>
</evidence>
<dbReference type="SUPFAM" id="SSF52374">
    <property type="entry name" value="Nucleotidylyl transferase"/>
    <property type="match status" value="1"/>
</dbReference>
<dbReference type="Pfam" id="PF00133">
    <property type="entry name" value="tRNA-synt_1"/>
    <property type="match status" value="1"/>
</dbReference>
<sequence>MVLLVIKCHKPYIFSPLYRCNLIRSFHHSRSLCAEEKEKAKKTVFLPSTAFPVHIKSTERSRMDQDISERGRMGSLYEWQLGDSERSKTTTLMDGPPYANGAVHTGHAINKILKDFIVKSCISRGERVVFRPGWDCHGLPIELKITKNTRGKSALEVSEATISDDRLRVITENGPFRRWGISADWSDPYVTMSPEYVSTQLRAFARLVEKGLVYRDFKPVYWSPSSGTALAESELEYKDDHSSLAVFYRFKMIDLPLSSISLSVPVTKPHYIYALTWTTTPWTLPLNDAISINPSQEYSAIQFDDESKNPITELYMVATPLVESLRSQLAPRSFSVRGSVRGSDLEGKFYVGWNHDVARPIVSSGHVTMSMGTGCVHTSYAHGFDDFEVGKRRGDGVEVKVDERGRYTREMGHELEGKSVLGEGNEKVLQLRNKNVVMKKKHVHSYPYDWRTKKPLIIRASAQWFIDTRPLAKKAEEEIENISVGAGTTDLRESLVAMATKRPSWCISRQRVWGVPIPAVRLPGDEVGEVTSPELVERVADLVEREKDTDVWWKMPIEDIVDDKVKLSLGCDGPVEKSTEVMDVWLDSGLAWKCARKEKEGEEKVVADMVSEGVDQLRGWFQSMLLTSVALQGCAPYKRVFVHGFCMDDKGKKMSKSIGNIVDPDTVTDGSMSANALGADGLRLWVALHGAESAAQSRIGPQVLKEVEKQLVLLRKSLKFLLGAQSGMDVNWRPKGELPLLDQFILRRAIEFGSRMESLKSSFRFRTMANESVQFVQHVSSSYLHLVKDRLYCDSPSWDSHRSAQYTMRVIASIFTNSIWPILPHLSIEYEMHAVQGNPEGKLRDRREYGEKREGNELNILEGMRLRSDLDLVSNLLVNLRSEIGKFGLKEDIGTKHAVLHLSNTDFDVLENVSESDVVEMLGVSTVDKKREGDISTVSIHTPSRIRCDRCRKIRRERENDHCERCTLALE</sequence>
<evidence type="ECO:0000259" key="10">
    <source>
        <dbReference type="Pfam" id="PF08264"/>
    </source>
</evidence>
<dbReference type="NCBIfam" id="TIGR00392">
    <property type="entry name" value="ileS"/>
    <property type="match status" value="1"/>
</dbReference>
<name>A0AAN4Z8B3_9BILA</name>
<keyword evidence="6" id="KW-0648">Protein biosynthesis</keyword>
<keyword evidence="7" id="KW-0030">Aminoacyl-tRNA synthetase</keyword>
<keyword evidence="4" id="KW-0547">Nucleotide-binding</keyword>
<dbReference type="AlphaFoldDB" id="A0AAN4Z8B3"/>
<dbReference type="InterPro" id="IPR050081">
    <property type="entry name" value="Ile-tRNA_ligase"/>
</dbReference>
<comment type="caution">
    <text evidence="11">The sequence shown here is derived from an EMBL/GenBank/DDBJ whole genome shotgun (WGS) entry which is preliminary data.</text>
</comment>
<dbReference type="InterPro" id="IPR014729">
    <property type="entry name" value="Rossmann-like_a/b/a_fold"/>
</dbReference>
<evidence type="ECO:0000256" key="4">
    <source>
        <dbReference type="ARBA" id="ARBA00022741"/>
    </source>
</evidence>
<evidence type="ECO:0000256" key="2">
    <source>
        <dbReference type="ARBA" id="ARBA00013165"/>
    </source>
</evidence>
<dbReference type="GO" id="GO:0006428">
    <property type="term" value="P:isoleucyl-tRNA aminoacylation"/>
    <property type="evidence" value="ECO:0007669"/>
    <property type="project" value="InterPro"/>
</dbReference>
<reference evidence="12" key="1">
    <citation type="submission" date="2022-10" db="EMBL/GenBank/DDBJ databases">
        <title>Genome assembly of Pristionchus species.</title>
        <authorList>
            <person name="Yoshida K."/>
            <person name="Sommer R.J."/>
        </authorList>
    </citation>
    <scope>NUCLEOTIDE SEQUENCE [LARGE SCALE GENOMIC DNA]</scope>
    <source>
        <strain evidence="12">RS5460</strain>
    </source>
</reference>